<evidence type="ECO:0000256" key="1">
    <source>
        <dbReference type="SAM" id="MobiDB-lite"/>
    </source>
</evidence>
<dbReference type="EMBL" id="JANKHO010000018">
    <property type="protein sequence ID" value="KAJ3517473.1"/>
    <property type="molecule type" value="Genomic_DNA"/>
</dbReference>
<dbReference type="Pfam" id="PF12937">
    <property type="entry name" value="F-box-like"/>
    <property type="match status" value="1"/>
</dbReference>
<name>A0A9W8N209_9AGAR</name>
<reference evidence="4" key="1">
    <citation type="submission" date="2022-07" db="EMBL/GenBank/DDBJ databases">
        <title>Genome Sequence of Agrocybe chaxingu.</title>
        <authorList>
            <person name="Buettner E."/>
        </authorList>
    </citation>
    <scope>NUCLEOTIDE SEQUENCE</scope>
    <source>
        <strain evidence="4">MP-N11</strain>
    </source>
</reference>
<feature type="chain" id="PRO_5040889724" description="F-box domain-containing protein" evidence="2">
    <location>
        <begin position="34"/>
        <end position="516"/>
    </location>
</feature>
<proteinExistence type="predicted"/>
<accession>A0A9W8N209</accession>
<dbReference type="CDD" id="cd09917">
    <property type="entry name" value="F-box_SF"/>
    <property type="match status" value="1"/>
</dbReference>
<evidence type="ECO:0000256" key="2">
    <source>
        <dbReference type="SAM" id="SignalP"/>
    </source>
</evidence>
<organism evidence="4 5">
    <name type="scientific">Agrocybe chaxingu</name>
    <dbReference type="NCBI Taxonomy" id="84603"/>
    <lineage>
        <taxon>Eukaryota</taxon>
        <taxon>Fungi</taxon>
        <taxon>Dikarya</taxon>
        <taxon>Basidiomycota</taxon>
        <taxon>Agaricomycotina</taxon>
        <taxon>Agaricomycetes</taxon>
        <taxon>Agaricomycetidae</taxon>
        <taxon>Agaricales</taxon>
        <taxon>Agaricineae</taxon>
        <taxon>Strophariaceae</taxon>
        <taxon>Agrocybe</taxon>
    </lineage>
</organism>
<dbReference type="InterPro" id="IPR001810">
    <property type="entry name" value="F-box_dom"/>
</dbReference>
<dbReference type="Proteomes" id="UP001148786">
    <property type="component" value="Unassembled WGS sequence"/>
</dbReference>
<dbReference type="OrthoDB" id="3256413at2759"/>
<dbReference type="AlphaFoldDB" id="A0A9W8N209"/>
<evidence type="ECO:0000259" key="3">
    <source>
        <dbReference type="SMART" id="SM00256"/>
    </source>
</evidence>
<keyword evidence="5" id="KW-1185">Reference proteome</keyword>
<feature type="region of interest" description="Disordered" evidence="1">
    <location>
        <begin position="401"/>
        <end position="434"/>
    </location>
</feature>
<feature type="signal peptide" evidence="2">
    <location>
        <begin position="1"/>
        <end position="33"/>
    </location>
</feature>
<dbReference type="SMART" id="SM00256">
    <property type="entry name" value="FBOX"/>
    <property type="match status" value="1"/>
</dbReference>
<feature type="domain" description="F-box" evidence="3">
    <location>
        <begin position="14"/>
        <end position="53"/>
    </location>
</feature>
<sequence length="516" mass="57623">MPRHFFTHGCLQRLPVELLCLILGHLEMHDVLACTLVSKGIRKAALESSRIQYTVELARHRMVSLLSPSASPAFATRLKLLRDRERAWKYMDWKKRHTLKLPPTGSVYEFVGGLYGNGREDDSRATASISFLELPSTDGMFFGEPPRELQMWTHAMGDVTIIDFTMDPSQDLLVLVALAPPDSKSVYELHLRSLKTNRPHPKAPVSVLPCLSQPTSQPQPSDIVAAVRVQVSGNLVALLIKEVLDSSGAHLEIWNWEHGAQYSSSMSRPSGIDDFTFLTHESFLLVRPTGRFEVYSFVEPLHRPTIPVLRASYAFPPLSEGYVYWYISMSSNPAPGYVPRSFDDAQDDPSGIGKQIYYPRPDERVHACCLYIFNPNIDDNPVVHSFVFFINLKTLLNPPPEWFPKSQQPPHTRPPKYSSARHPNHVGADSYTSDSSISSVTHPLLDVQLLGPGSSSRSISGTAAPFYDQQPLHASSASYWTLCSIDIGADSDIRSCNYLDSLGFYNHIAINAKPAF</sequence>
<protein>
    <recommendedName>
        <fullName evidence="3">F-box domain-containing protein</fullName>
    </recommendedName>
</protein>
<dbReference type="SUPFAM" id="SSF81383">
    <property type="entry name" value="F-box domain"/>
    <property type="match status" value="1"/>
</dbReference>
<gene>
    <name evidence="4" type="ORF">NLJ89_g471</name>
</gene>
<keyword evidence="2" id="KW-0732">Signal</keyword>
<evidence type="ECO:0000313" key="5">
    <source>
        <dbReference type="Proteomes" id="UP001148786"/>
    </source>
</evidence>
<comment type="caution">
    <text evidence="4">The sequence shown here is derived from an EMBL/GenBank/DDBJ whole genome shotgun (WGS) entry which is preliminary data.</text>
</comment>
<dbReference type="InterPro" id="IPR036047">
    <property type="entry name" value="F-box-like_dom_sf"/>
</dbReference>
<dbReference type="Gene3D" id="1.20.1280.50">
    <property type="match status" value="1"/>
</dbReference>
<evidence type="ECO:0000313" key="4">
    <source>
        <dbReference type="EMBL" id="KAJ3517473.1"/>
    </source>
</evidence>